<evidence type="ECO:0000256" key="6">
    <source>
        <dbReference type="ARBA" id="ARBA00023002"/>
    </source>
</evidence>
<dbReference type="InterPro" id="IPR036188">
    <property type="entry name" value="FAD/NAD-bd_sf"/>
</dbReference>
<dbReference type="InterPro" id="IPR002938">
    <property type="entry name" value="FAD-bd"/>
</dbReference>
<protein>
    <recommendedName>
        <fullName evidence="8">FAD-binding domain-containing protein</fullName>
    </recommendedName>
</protein>
<dbReference type="Proteomes" id="UP000292340">
    <property type="component" value="Unassembled WGS sequence"/>
</dbReference>
<comment type="similarity">
    <text evidence="3">Belongs to the paxM FAD-dependent monooxygenase family.</text>
</comment>
<evidence type="ECO:0000313" key="12">
    <source>
        <dbReference type="Proteomes" id="UP000293195"/>
    </source>
</evidence>
<organism evidence="9 11">
    <name type="scientific">Alternaria tenuissima</name>
    <dbReference type="NCBI Taxonomy" id="119927"/>
    <lineage>
        <taxon>Eukaryota</taxon>
        <taxon>Fungi</taxon>
        <taxon>Dikarya</taxon>
        <taxon>Ascomycota</taxon>
        <taxon>Pezizomycotina</taxon>
        <taxon>Dothideomycetes</taxon>
        <taxon>Pleosporomycetidae</taxon>
        <taxon>Pleosporales</taxon>
        <taxon>Pleosporineae</taxon>
        <taxon>Pleosporaceae</taxon>
        <taxon>Alternaria</taxon>
        <taxon>Alternaria sect. Alternaria</taxon>
        <taxon>Alternaria alternata complex</taxon>
    </lineage>
</organism>
<evidence type="ECO:0000313" key="11">
    <source>
        <dbReference type="Proteomes" id="UP000292340"/>
    </source>
</evidence>
<sequence length="342" mass="38266">MELLETSLASGITRPEYARGHTTGYITVKSLNWLRLVSLRKGAPENPLASDFRIGRLAMRQILLKVAREHSRMVWGSTCNEISSKQDGRIRITLDDGKEVECDLLIVADGANSRIRKYLRPHDQLAFAGPINISVVSRFALPPPPPFNRDWGIVAGGNGLALFTCPVDDTTIHWSLSYMAQEPRDLPRRPLSPEVRSHILCEAQERGRVFGEPFRILLESSDAATVRVFNSWDKEPFAHGAKNNVPPGVVFIGDSNHAVTPFAGSGANMALLDGHDLAECLCTHDSVDKAIEAYDRRSLPRARILLRNSHRTITVAHATGWRWYLIQMILQLLGFLQMLFKR</sequence>
<reference evidence="9 12" key="2">
    <citation type="journal article" date="2019" name="bioRxiv">
        <title>Genomics, evolutionary history and diagnostics of the Alternaria alternata species group including apple and Asian pear pathotypes.</title>
        <authorList>
            <person name="Armitage A.D."/>
            <person name="Cockerton H.M."/>
            <person name="Sreenivasaprasad S."/>
            <person name="Woodhall J.W."/>
            <person name="Lane C.R."/>
            <person name="Harrison R.J."/>
            <person name="Clarkson J.P."/>
        </authorList>
    </citation>
    <scope>NUCLEOTIDE SEQUENCE</scope>
    <source>
        <strain evidence="9">FERA 1164</strain>
        <strain evidence="12">FERA 635</strain>
    </source>
</reference>
<evidence type="ECO:0000256" key="4">
    <source>
        <dbReference type="ARBA" id="ARBA00022630"/>
    </source>
</evidence>
<accession>A0A4Q4RU16</accession>
<keyword evidence="12" id="KW-1185">Reference proteome</keyword>
<evidence type="ECO:0000256" key="7">
    <source>
        <dbReference type="ARBA" id="ARBA00023033"/>
    </source>
</evidence>
<proteinExistence type="inferred from homology"/>
<dbReference type="EMBL" id="PDXF01000013">
    <property type="protein sequence ID" value="RYO03459.1"/>
    <property type="molecule type" value="Genomic_DNA"/>
</dbReference>
<keyword evidence="7" id="KW-0503">Monooxygenase</keyword>
<dbReference type="PANTHER" id="PTHR47178:SF4">
    <property type="entry name" value="FAD-DEPENDENT MONOOXYGENASE APTC"/>
    <property type="match status" value="1"/>
</dbReference>
<comment type="caution">
    <text evidence="9">The sequence shown here is derived from an EMBL/GenBank/DDBJ whole genome shotgun (WGS) entry which is preliminary data.</text>
</comment>
<dbReference type="PANTHER" id="PTHR47178">
    <property type="entry name" value="MONOOXYGENASE, FAD-BINDING"/>
    <property type="match status" value="1"/>
</dbReference>
<evidence type="ECO:0000259" key="8">
    <source>
        <dbReference type="Pfam" id="PF01494"/>
    </source>
</evidence>
<keyword evidence="4" id="KW-0285">Flavoprotein</keyword>
<dbReference type="Gene3D" id="3.50.50.60">
    <property type="entry name" value="FAD/NAD(P)-binding domain"/>
    <property type="match status" value="1"/>
</dbReference>
<dbReference type="PRINTS" id="PR00420">
    <property type="entry name" value="RNGMNOXGNASE"/>
</dbReference>
<name>A0A4Q4RU16_9PLEO</name>
<dbReference type="GO" id="GO:0004497">
    <property type="term" value="F:monooxygenase activity"/>
    <property type="evidence" value="ECO:0007669"/>
    <property type="project" value="UniProtKB-KW"/>
</dbReference>
<dbReference type="EMBL" id="PDXB01000009">
    <property type="protein sequence ID" value="RYN31127.1"/>
    <property type="molecule type" value="Genomic_DNA"/>
</dbReference>
<comment type="cofactor">
    <cofactor evidence="1">
        <name>FAD</name>
        <dbReference type="ChEBI" id="CHEBI:57692"/>
    </cofactor>
</comment>
<evidence type="ECO:0000313" key="10">
    <source>
        <dbReference type="EMBL" id="RYO03459.1"/>
    </source>
</evidence>
<dbReference type="GO" id="GO:0071949">
    <property type="term" value="F:FAD binding"/>
    <property type="evidence" value="ECO:0007669"/>
    <property type="project" value="InterPro"/>
</dbReference>
<keyword evidence="5" id="KW-0274">FAD</keyword>
<dbReference type="AlphaFoldDB" id="A0A4Q4RU16"/>
<gene>
    <name evidence="9" type="ORF">AA0115_g4501</name>
    <name evidence="10" type="ORF">AA0119_g4740</name>
</gene>
<keyword evidence="6" id="KW-0560">Oxidoreductase</keyword>
<evidence type="ECO:0000256" key="2">
    <source>
        <dbReference type="ARBA" id="ARBA00005179"/>
    </source>
</evidence>
<evidence type="ECO:0000256" key="1">
    <source>
        <dbReference type="ARBA" id="ARBA00001974"/>
    </source>
</evidence>
<evidence type="ECO:0000256" key="3">
    <source>
        <dbReference type="ARBA" id="ARBA00007992"/>
    </source>
</evidence>
<evidence type="ECO:0000256" key="5">
    <source>
        <dbReference type="ARBA" id="ARBA00022827"/>
    </source>
</evidence>
<dbReference type="Pfam" id="PF01494">
    <property type="entry name" value="FAD_binding_3"/>
    <property type="match status" value="1"/>
</dbReference>
<dbReference type="SUPFAM" id="SSF51905">
    <property type="entry name" value="FAD/NAD(P)-binding domain"/>
    <property type="match status" value="1"/>
</dbReference>
<feature type="domain" description="FAD-binding" evidence="8">
    <location>
        <begin position="249"/>
        <end position="308"/>
    </location>
</feature>
<dbReference type="OrthoDB" id="655030at2759"/>
<dbReference type="Proteomes" id="UP000293195">
    <property type="component" value="Unassembled WGS sequence"/>
</dbReference>
<comment type="pathway">
    <text evidence="2">Secondary metabolite biosynthesis.</text>
</comment>
<evidence type="ECO:0000313" key="9">
    <source>
        <dbReference type="EMBL" id="RYN31127.1"/>
    </source>
</evidence>
<reference evidence="9" key="1">
    <citation type="submission" date="2017-10" db="EMBL/GenBank/DDBJ databases">
        <authorList>
            <person name="Armitage A.D."/>
            <person name="Barbara D.J."/>
            <person name="Woodhall J.W."/>
            <person name="Sreenivasaprasad S."/>
            <person name="Lane C.R."/>
            <person name="Clarkson J.P."/>
            <person name="Harrison R.J."/>
        </authorList>
    </citation>
    <scope>NUCLEOTIDE SEQUENCE</scope>
    <source>
        <strain evidence="9">FERA 1164</strain>
        <strain evidence="10">FERA 635</strain>
    </source>
</reference>